<feature type="compositionally biased region" description="Basic and acidic residues" evidence="1">
    <location>
        <begin position="424"/>
        <end position="447"/>
    </location>
</feature>
<gene>
    <name evidence="3" type="primary">LDB17</name>
    <name evidence="3" type="ORF">H2200_011773</name>
</gene>
<sequence>MEHEVNYGFEDEEQFWIVLEKTVSRECDTHDSIDDALRSYLQVIGNCVERFLPSDQFLGRCTFKLQNSTLFATHADYIRRQFIHCLIEDDDPNAVQVATSLLIADARSNEATYQLLNEEGAFSRLIDLISSPKRHGHEQTHRLLMELLYDMSRIQRIKLSDLAHVNDDFVKMLFEIIEEAQEDVNDPYHYPTIRVLVDILMRNLLDLPEEASSLRHTYLRVLYPLLENTQLQQQHYKRDEIRKLLLVLGGGHLTEQPDGSEVSHQWGHFDAVDDTTKRLVKRCRGVKWLDPETEPPVQAESPTSMEDDVASELSSPTSPSKSIPPALPAPRKLKKRNSTKGSVLTIGQYLTPQLEGARQSSLSMMEVAAQTAKPGAITPSRNPGLRQNMRAGTTDKEKEKPPPPQARRSGFMRMKAQRMQTDLEIAKAEITKDEPPTHSRPNEDSSPTKHHHHHPPIPFHHHHRHEKSLSESSDKGKEKEKNKPPPVPTHHRGLPFSKKPPPAPKARRRRGRDGSGDSTREPGKFSSNLPSLVPTSSQKIIEQSPFSPVEKTLSPSEPASASTIDGRVKLSTGEALEKAQAIALDEIEETLEHIELAENGVDDTGAKRDATMTSLQEHPPREAEEDQTRGENDGKQKPDISRAHSQEELDQPFHDAVSIQSLSPTPSYPAQSQTLSEYQTSEETVTPPRPILPSITTTLATGTQLPTIDKTLEQGEMSIPRMVLTPPAQQPSRGVPGPQFAIQRSPFLTDDDSEVEEETDQTEDEGESPHEKR</sequence>
<dbReference type="SUPFAM" id="SSF48371">
    <property type="entry name" value="ARM repeat"/>
    <property type="match status" value="1"/>
</dbReference>
<feature type="region of interest" description="Disordered" evidence="1">
    <location>
        <begin position="291"/>
        <end position="341"/>
    </location>
</feature>
<dbReference type="PANTHER" id="PTHR13357:SF1">
    <property type="entry name" value="NCK-INTERACTING PROTEIN WITH SH3 DOMAIN"/>
    <property type="match status" value="1"/>
</dbReference>
<dbReference type="GO" id="GO:0006897">
    <property type="term" value="P:endocytosis"/>
    <property type="evidence" value="ECO:0007669"/>
    <property type="project" value="TreeGrafter"/>
</dbReference>
<dbReference type="AlphaFoldDB" id="A0AA38WYS5"/>
<accession>A0AA38WYS5</accession>
<comment type="caution">
    <text evidence="3">The sequence shown here is derived from an EMBL/GenBank/DDBJ whole genome shotgun (WGS) entry which is preliminary data.</text>
</comment>
<feature type="compositionally biased region" description="Polar residues" evidence="1">
    <location>
        <begin position="553"/>
        <end position="563"/>
    </location>
</feature>
<feature type="compositionally biased region" description="Basic and acidic residues" evidence="1">
    <location>
        <begin position="467"/>
        <end position="483"/>
    </location>
</feature>
<reference evidence="3" key="1">
    <citation type="submission" date="2022-10" db="EMBL/GenBank/DDBJ databases">
        <title>Culturing micro-colonial fungi from biological soil crusts in the Mojave desert and describing Neophaeococcomyces mojavensis, and introducing the new genera and species Taxawa tesnikishii.</title>
        <authorList>
            <person name="Kurbessoian T."/>
            <person name="Stajich J.E."/>
        </authorList>
    </citation>
    <scope>NUCLEOTIDE SEQUENCE</scope>
    <source>
        <strain evidence="3">TK_41</strain>
    </source>
</reference>
<feature type="compositionally biased region" description="Acidic residues" evidence="1">
    <location>
        <begin position="749"/>
        <end position="766"/>
    </location>
</feature>
<feature type="domain" description="SPIN90/Ldb17 leucine-rich" evidence="2">
    <location>
        <begin position="139"/>
        <end position="241"/>
    </location>
</feature>
<protein>
    <submittedName>
        <fullName evidence="3">Pre-rRNA processing</fullName>
    </submittedName>
</protein>
<dbReference type="GO" id="GO:0071933">
    <property type="term" value="F:Arp2/3 complex binding"/>
    <property type="evidence" value="ECO:0007669"/>
    <property type="project" value="TreeGrafter"/>
</dbReference>
<feature type="compositionally biased region" description="Polar residues" evidence="1">
    <location>
        <begin position="525"/>
        <end position="546"/>
    </location>
</feature>
<feature type="compositionally biased region" description="Polar residues" evidence="1">
    <location>
        <begin position="658"/>
        <end position="684"/>
    </location>
</feature>
<feature type="region of interest" description="Disordered" evidence="1">
    <location>
        <begin position="371"/>
        <end position="568"/>
    </location>
</feature>
<dbReference type="InterPro" id="IPR016024">
    <property type="entry name" value="ARM-type_fold"/>
</dbReference>
<dbReference type="Pfam" id="PF09431">
    <property type="entry name" value="SPIN90_LRD"/>
    <property type="match status" value="1"/>
</dbReference>
<evidence type="ECO:0000256" key="1">
    <source>
        <dbReference type="SAM" id="MobiDB-lite"/>
    </source>
</evidence>
<dbReference type="EMBL" id="JAPDRK010000021">
    <property type="protein sequence ID" value="KAJ9603587.1"/>
    <property type="molecule type" value="Genomic_DNA"/>
</dbReference>
<evidence type="ECO:0000259" key="2">
    <source>
        <dbReference type="Pfam" id="PF09431"/>
    </source>
</evidence>
<dbReference type="GO" id="GO:0051666">
    <property type="term" value="P:actin cortical patch localization"/>
    <property type="evidence" value="ECO:0007669"/>
    <property type="project" value="TreeGrafter"/>
</dbReference>
<name>A0AA38WYS5_9EURO</name>
<keyword evidence="4" id="KW-1185">Reference proteome</keyword>
<organism evidence="3 4">
    <name type="scientific">Cladophialophora chaetospira</name>
    <dbReference type="NCBI Taxonomy" id="386627"/>
    <lineage>
        <taxon>Eukaryota</taxon>
        <taxon>Fungi</taxon>
        <taxon>Dikarya</taxon>
        <taxon>Ascomycota</taxon>
        <taxon>Pezizomycotina</taxon>
        <taxon>Eurotiomycetes</taxon>
        <taxon>Chaetothyriomycetidae</taxon>
        <taxon>Chaetothyriales</taxon>
        <taxon>Herpotrichiellaceae</taxon>
        <taxon>Cladophialophora</taxon>
    </lineage>
</organism>
<feature type="compositionally biased region" description="Basic and acidic residues" evidence="1">
    <location>
        <begin position="618"/>
        <end position="653"/>
    </location>
</feature>
<feature type="compositionally biased region" description="Basic residues" evidence="1">
    <location>
        <begin position="448"/>
        <end position="466"/>
    </location>
</feature>
<feature type="compositionally biased region" description="Basic and acidic residues" evidence="1">
    <location>
        <begin position="512"/>
        <end position="523"/>
    </location>
</feature>
<dbReference type="InterPro" id="IPR018556">
    <property type="entry name" value="SPIN90/Ldb17_LRD"/>
</dbReference>
<evidence type="ECO:0000313" key="4">
    <source>
        <dbReference type="Proteomes" id="UP001172673"/>
    </source>
</evidence>
<dbReference type="PANTHER" id="PTHR13357">
    <property type="entry name" value="SH3 ADAPTER PROTEIN SPIN90 NCK INTERACTING PROTEIN WITH SH3 DOMAIN"/>
    <property type="match status" value="1"/>
</dbReference>
<feature type="region of interest" description="Disordered" evidence="1">
    <location>
        <begin position="594"/>
        <end position="773"/>
    </location>
</feature>
<dbReference type="InterPro" id="IPR030125">
    <property type="entry name" value="SPIN90/Ldb17"/>
</dbReference>
<dbReference type="Proteomes" id="UP001172673">
    <property type="component" value="Unassembled WGS sequence"/>
</dbReference>
<feature type="compositionally biased region" description="Low complexity" evidence="1">
    <location>
        <begin position="311"/>
        <end position="324"/>
    </location>
</feature>
<dbReference type="GO" id="GO:0030479">
    <property type="term" value="C:actin cortical patch"/>
    <property type="evidence" value="ECO:0007669"/>
    <property type="project" value="TreeGrafter"/>
</dbReference>
<proteinExistence type="predicted"/>
<dbReference type="GO" id="GO:0000147">
    <property type="term" value="P:actin cortical patch assembly"/>
    <property type="evidence" value="ECO:0007669"/>
    <property type="project" value="TreeGrafter"/>
</dbReference>
<evidence type="ECO:0000313" key="3">
    <source>
        <dbReference type="EMBL" id="KAJ9603587.1"/>
    </source>
</evidence>
<feature type="compositionally biased region" description="Low complexity" evidence="1">
    <location>
        <begin position="696"/>
        <end position="707"/>
    </location>
</feature>